<protein>
    <submittedName>
        <fullName evidence="1">Uncharacterized protein</fullName>
    </submittedName>
</protein>
<keyword evidence="2" id="KW-1185">Reference proteome</keyword>
<dbReference type="Proteomes" id="UP001189429">
    <property type="component" value="Unassembled WGS sequence"/>
</dbReference>
<accession>A0ABN9WRL1</accession>
<gene>
    <name evidence="1" type="ORF">PCOR1329_LOCUS68967</name>
</gene>
<evidence type="ECO:0000313" key="2">
    <source>
        <dbReference type="Proteomes" id="UP001189429"/>
    </source>
</evidence>
<comment type="caution">
    <text evidence="1">The sequence shown here is derived from an EMBL/GenBank/DDBJ whole genome shotgun (WGS) entry which is preliminary data.</text>
</comment>
<dbReference type="EMBL" id="CAUYUJ010019028">
    <property type="protein sequence ID" value="CAK0888118.1"/>
    <property type="molecule type" value="Genomic_DNA"/>
</dbReference>
<sequence>MVASQLAFGEPPVGSKDDLRKAYHQVGRGLTAVRVVQLFWDPQRRELVGRDLLSQDFGTGGAVANSNIVFRCLRDILYRWFFINADNYFDDYWTWEPPWSASSARFVLREVLQVLEYDVKEAKSEHGTQLPLLGLVFTSRKEGPEVGNRSCRREPLARECEEVARSRPQAGQASSCIGRLVFASRGLQGKAGAHARWPLFDALGHVEAAQHAGEWPPQARVALRLWAHLLRRARPRSLPLASPAAPVAILYGDAALSSQRAAAMLVFPGTAPEVREGFSVVLPAQVLDQLGPCRQHAINGAKTWWIAKALEVWGDKIRSHCLYCFGDNSAALAGCVRGYSGSPHVACVVGAVHELLCRRDIRRWFEYVHSDSNPLDAASREEGENALAKLGAKVVKVTPTLSVDLSRYHVC</sequence>
<organism evidence="1 2">
    <name type="scientific">Prorocentrum cordatum</name>
    <dbReference type="NCBI Taxonomy" id="2364126"/>
    <lineage>
        <taxon>Eukaryota</taxon>
        <taxon>Sar</taxon>
        <taxon>Alveolata</taxon>
        <taxon>Dinophyceae</taxon>
        <taxon>Prorocentrales</taxon>
        <taxon>Prorocentraceae</taxon>
        <taxon>Prorocentrum</taxon>
    </lineage>
</organism>
<evidence type="ECO:0000313" key="1">
    <source>
        <dbReference type="EMBL" id="CAK0888118.1"/>
    </source>
</evidence>
<proteinExistence type="predicted"/>
<name>A0ABN9WRL1_9DINO</name>
<reference evidence="1" key="1">
    <citation type="submission" date="2023-10" db="EMBL/GenBank/DDBJ databases">
        <authorList>
            <person name="Chen Y."/>
            <person name="Shah S."/>
            <person name="Dougan E. K."/>
            <person name="Thang M."/>
            <person name="Chan C."/>
        </authorList>
    </citation>
    <scope>NUCLEOTIDE SEQUENCE [LARGE SCALE GENOMIC DNA]</scope>
</reference>